<proteinExistence type="predicted"/>
<sequence>MNPELENPVYIRKRTRTLRPRSLNVQHFSEHDIYLTKKGYRRIEKTAIPNIIQPEQSRTGENKTPPLVTGNLEGTSWTTTSNFSVECTNMANPDVLQLEESRTGENMTASLTGSLKSPSTSLLSESIFDTPHKASLRKDLRLCKKRLLKKKTKKLKICKK</sequence>
<accession>A0AAU9UKM6</accession>
<dbReference type="Proteomes" id="UP001153954">
    <property type="component" value="Unassembled WGS sequence"/>
</dbReference>
<dbReference type="EMBL" id="CAKOGL010000019">
    <property type="protein sequence ID" value="CAH2098199.1"/>
    <property type="molecule type" value="Genomic_DNA"/>
</dbReference>
<organism evidence="1 2">
    <name type="scientific">Euphydryas editha</name>
    <name type="common">Edith's checkerspot</name>
    <dbReference type="NCBI Taxonomy" id="104508"/>
    <lineage>
        <taxon>Eukaryota</taxon>
        <taxon>Metazoa</taxon>
        <taxon>Ecdysozoa</taxon>
        <taxon>Arthropoda</taxon>
        <taxon>Hexapoda</taxon>
        <taxon>Insecta</taxon>
        <taxon>Pterygota</taxon>
        <taxon>Neoptera</taxon>
        <taxon>Endopterygota</taxon>
        <taxon>Lepidoptera</taxon>
        <taxon>Glossata</taxon>
        <taxon>Ditrysia</taxon>
        <taxon>Papilionoidea</taxon>
        <taxon>Nymphalidae</taxon>
        <taxon>Nymphalinae</taxon>
        <taxon>Euphydryas</taxon>
    </lineage>
</organism>
<protein>
    <submittedName>
        <fullName evidence="1">Uncharacterized protein</fullName>
    </submittedName>
</protein>
<comment type="caution">
    <text evidence="1">The sequence shown here is derived from an EMBL/GenBank/DDBJ whole genome shotgun (WGS) entry which is preliminary data.</text>
</comment>
<keyword evidence="2" id="KW-1185">Reference proteome</keyword>
<evidence type="ECO:0000313" key="2">
    <source>
        <dbReference type="Proteomes" id="UP001153954"/>
    </source>
</evidence>
<gene>
    <name evidence="1" type="ORF">EEDITHA_LOCUS13341</name>
</gene>
<dbReference type="AlphaFoldDB" id="A0AAU9UKM6"/>
<reference evidence="1" key="1">
    <citation type="submission" date="2022-03" db="EMBL/GenBank/DDBJ databases">
        <authorList>
            <person name="Tunstrom K."/>
        </authorList>
    </citation>
    <scope>NUCLEOTIDE SEQUENCE</scope>
</reference>
<name>A0AAU9UKM6_EUPED</name>
<evidence type="ECO:0000313" key="1">
    <source>
        <dbReference type="EMBL" id="CAH2098199.1"/>
    </source>
</evidence>